<dbReference type="RefSeq" id="WP_142933034.1">
    <property type="nucleotide sequence ID" value="NZ_ML660168.1"/>
</dbReference>
<comment type="caution">
    <text evidence="6">The sequence shown here is derived from an EMBL/GenBank/DDBJ whole genome shotgun (WGS) entry which is preliminary data.</text>
</comment>
<dbReference type="PANTHER" id="PTHR37164:SF1">
    <property type="entry name" value="BACTERIOHEMERYTHRIN"/>
    <property type="match status" value="1"/>
</dbReference>
<evidence type="ECO:0000256" key="4">
    <source>
        <dbReference type="ARBA" id="ARBA00023004"/>
    </source>
</evidence>
<dbReference type="Pfam" id="PF01814">
    <property type="entry name" value="Hemerythrin"/>
    <property type="match status" value="1"/>
</dbReference>
<organism evidence="6 7">
    <name type="scientific">Aliikangiella coralliicola</name>
    <dbReference type="NCBI Taxonomy" id="2592383"/>
    <lineage>
        <taxon>Bacteria</taxon>
        <taxon>Pseudomonadati</taxon>
        <taxon>Pseudomonadota</taxon>
        <taxon>Gammaproteobacteria</taxon>
        <taxon>Oceanospirillales</taxon>
        <taxon>Pleioneaceae</taxon>
        <taxon>Aliikangiella</taxon>
    </lineage>
</organism>
<dbReference type="GO" id="GO:0046872">
    <property type="term" value="F:metal ion binding"/>
    <property type="evidence" value="ECO:0007669"/>
    <property type="project" value="UniProtKB-KW"/>
</dbReference>
<reference evidence="6 7" key="1">
    <citation type="submission" date="2019-07" db="EMBL/GenBank/DDBJ databases">
        <title>Draft genome for Aliikangiella sp. M105.</title>
        <authorList>
            <person name="Wang G."/>
        </authorList>
    </citation>
    <scope>NUCLEOTIDE SEQUENCE [LARGE SCALE GENOMIC DNA]</scope>
    <source>
        <strain evidence="6 7">M105</strain>
    </source>
</reference>
<keyword evidence="2" id="KW-0813">Transport</keyword>
<feature type="domain" description="Hemerythrin-like" evidence="5">
    <location>
        <begin position="14"/>
        <end position="127"/>
    </location>
</feature>
<comment type="similarity">
    <text evidence="1">Belongs to the hemerythrin family.</text>
</comment>
<accession>A0A545U7A6</accession>
<dbReference type="Proteomes" id="UP000315439">
    <property type="component" value="Unassembled WGS sequence"/>
</dbReference>
<dbReference type="EMBL" id="VIKS01000012">
    <property type="protein sequence ID" value="TQV85357.1"/>
    <property type="molecule type" value="Genomic_DNA"/>
</dbReference>
<proteinExistence type="inferred from homology"/>
<keyword evidence="4" id="KW-0408">Iron</keyword>
<dbReference type="NCBIfam" id="TIGR02481">
    <property type="entry name" value="hemeryth_dom"/>
    <property type="match status" value="1"/>
</dbReference>
<gene>
    <name evidence="6" type="ORF">FLL46_19520</name>
</gene>
<dbReference type="InterPro" id="IPR012827">
    <property type="entry name" value="Hemerythrin_metal-bd"/>
</dbReference>
<dbReference type="PANTHER" id="PTHR37164">
    <property type="entry name" value="BACTERIOHEMERYTHRIN"/>
    <property type="match status" value="1"/>
</dbReference>
<evidence type="ECO:0000256" key="1">
    <source>
        <dbReference type="ARBA" id="ARBA00010587"/>
    </source>
</evidence>
<sequence>MSLIQWSHQYSIGIPSIDAQHKNLVEMINRLNIAMAQGETASVVANILAGLTEYTRVHFAFEESLFEQYGYPETKEHIQKHSRLIARVEQFKIDFEQDASGAISLEIMQFLTHWLTGHIQKSDRAYANFLIDKGVS</sequence>
<evidence type="ECO:0000313" key="6">
    <source>
        <dbReference type="EMBL" id="TQV85357.1"/>
    </source>
</evidence>
<dbReference type="SUPFAM" id="SSF47188">
    <property type="entry name" value="Hemerythrin-like"/>
    <property type="match status" value="1"/>
</dbReference>
<dbReference type="OrthoDB" id="1122424at2"/>
<evidence type="ECO:0000256" key="3">
    <source>
        <dbReference type="ARBA" id="ARBA00022723"/>
    </source>
</evidence>
<dbReference type="InterPro" id="IPR050669">
    <property type="entry name" value="Hemerythrin"/>
</dbReference>
<dbReference type="InterPro" id="IPR016131">
    <property type="entry name" value="Haemerythrin_Fe_BS"/>
</dbReference>
<dbReference type="AlphaFoldDB" id="A0A545U7A6"/>
<keyword evidence="3" id="KW-0479">Metal-binding</keyword>
<dbReference type="PROSITE" id="PS00550">
    <property type="entry name" value="HEMERYTHRINS"/>
    <property type="match status" value="1"/>
</dbReference>
<dbReference type="GO" id="GO:0005344">
    <property type="term" value="F:oxygen carrier activity"/>
    <property type="evidence" value="ECO:0007669"/>
    <property type="project" value="UniProtKB-KW"/>
</dbReference>
<dbReference type="NCBIfam" id="NF033749">
    <property type="entry name" value="bact_hemeryth"/>
    <property type="match status" value="1"/>
</dbReference>
<keyword evidence="7" id="KW-1185">Reference proteome</keyword>
<dbReference type="InterPro" id="IPR012312">
    <property type="entry name" value="Hemerythrin-like"/>
</dbReference>
<dbReference type="CDD" id="cd12107">
    <property type="entry name" value="Hemerythrin"/>
    <property type="match status" value="1"/>
</dbReference>
<evidence type="ECO:0000313" key="7">
    <source>
        <dbReference type="Proteomes" id="UP000315439"/>
    </source>
</evidence>
<evidence type="ECO:0000256" key="2">
    <source>
        <dbReference type="ARBA" id="ARBA00022621"/>
    </source>
</evidence>
<keyword evidence="2" id="KW-0561">Oxygen transport</keyword>
<name>A0A545U7A6_9GAMM</name>
<evidence type="ECO:0000259" key="5">
    <source>
        <dbReference type="Pfam" id="PF01814"/>
    </source>
</evidence>
<dbReference type="NCBIfam" id="NF002007">
    <property type="entry name" value="PRK00808.1"/>
    <property type="match status" value="1"/>
</dbReference>
<dbReference type="Gene3D" id="1.20.120.50">
    <property type="entry name" value="Hemerythrin-like"/>
    <property type="match status" value="1"/>
</dbReference>
<dbReference type="InterPro" id="IPR035938">
    <property type="entry name" value="Hemerythrin-like_sf"/>
</dbReference>
<protein>
    <submittedName>
        <fullName evidence="6">Bacteriohemerythrin</fullName>
    </submittedName>
</protein>